<sequence>MGAEIHFASTAVLCSVLAAGAGHVILIILLSLLIGTASGLLLIVGGGLDGDKDCWFAFEDTESLLALLGSRNFLLFASFLFCCQTLVAIETADENRTRMGAVEVDWLQVLVLSTIIETRW</sequence>
<keyword evidence="3" id="KW-1185">Reference proteome</keyword>
<feature type="transmembrane region" description="Helical" evidence="1">
    <location>
        <begin position="64"/>
        <end position="89"/>
    </location>
</feature>
<keyword evidence="1" id="KW-1133">Transmembrane helix</keyword>
<evidence type="ECO:0000313" key="3">
    <source>
        <dbReference type="Proteomes" id="UP001642487"/>
    </source>
</evidence>
<keyword evidence="1" id="KW-0812">Transmembrane</keyword>
<gene>
    <name evidence="2" type="ORF">CITCOLO1_LOCUS21745</name>
</gene>
<evidence type="ECO:0000313" key="2">
    <source>
        <dbReference type="EMBL" id="CAK9329301.1"/>
    </source>
</evidence>
<protein>
    <submittedName>
        <fullName evidence="2">Uncharacterized protein</fullName>
    </submittedName>
</protein>
<organism evidence="2 3">
    <name type="scientific">Citrullus colocynthis</name>
    <name type="common">colocynth</name>
    <dbReference type="NCBI Taxonomy" id="252529"/>
    <lineage>
        <taxon>Eukaryota</taxon>
        <taxon>Viridiplantae</taxon>
        <taxon>Streptophyta</taxon>
        <taxon>Embryophyta</taxon>
        <taxon>Tracheophyta</taxon>
        <taxon>Spermatophyta</taxon>
        <taxon>Magnoliopsida</taxon>
        <taxon>eudicotyledons</taxon>
        <taxon>Gunneridae</taxon>
        <taxon>Pentapetalae</taxon>
        <taxon>rosids</taxon>
        <taxon>fabids</taxon>
        <taxon>Cucurbitales</taxon>
        <taxon>Cucurbitaceae</taxon>
        <taxon>Benincaseae</taxon>
        <taxon>Citrullus</taxon>
    </lineage>
</organism>
<keyword evidence="1" id="KW-0472">Membrane</keyword>
<reference evidence="2 3" key="1">
    <citation type="submission" date="2024-03" db="EMBL/GenBank/DDBJ databases">
        <authorList>
            <person name="Gkanogiannis A."/>
            <person name="Becerra Lopez-Lavalle L."/>
        </authorList>
    </citation>
    <scope>NUCLEOTIDE SEQUENCE [LARGE SCALE GENOMIC DNA]</scope>
</reference>
<feature type="transmembrane region" description="Helical" evidence="1">
    <location>
        <begin position="12"/>
        <end position="44"/>
    </location>
</feature>
<proteinExistence type="predicted"/>
<dbReference type="EMBL" id="OZ021743">
    <property type="protein sequence ID" value="CAK9329301.1"/>
    <property type="molecule type" value="Genomic_DNA"/>
</dbReference>
<dbReference type="Proteomes" id="UP001642487">
    <property type="component" value="Chromosome 9"/>
</dbReference>
<evidence type="ECO:0000256" key="1">
    <source>
        <dbReference type="SAM" id="Phobius"/>
    </source>
</evidence>
<accession>A0ABP0ZD67</accession>
<name>A0ABP0ZD67_9ROSI</name>